<keyword evidence="2 3" id="KW-0472">Membrane</keyword>
<evidence type="ECO:0000256" key="2">
    <source>
        <dbReference type="ARBA" id="ARBA00023136"/>
    </source>
</evidence>
<evidence type="ECO:0000313" key="4">
    <source>
        <dbReference type="EMBL" id="CAK9164326.1"/>
    </source>
</evidence>
<name>A0ABC8UG83_9AQUA</name>
<dbReference type="GO" id="GO:0016020">
    <property type="term" value="C:membrane"/>
    <property type="evidence" value="ECO:0007669"/>
    <property type="project" value="UniProtKB-SubCell"/>
</dbReference>
<protein>
    <recommendedName>
        <fullName evidence="7">Late embryogenesis abundant protein LEA-2 subgroup domain-containing protein</fullName>
    </recommendedName>
</protein>
<keyword evidence="3" id="KW-0812">Transmembrane</keyword>
<dbReference type="EMBL" id="CAUOFW020007625">
    <property type="protein sequence ID" value="CAK9180024.1"/>
    <property type="molecule type" value="Genomic_DNA"/>
</dbReference>
<accession>A0ABC8UG83</accession>
<sequence>MPDPVLRERHTSLFIWGAVVICAILATVVIITGIVVFVGYIVIRPKMPVVSVKSAHLDNIFYDVASVLTVQISIVIKAENRNTKAHSSFYDTSFILGFSGLEIAKLVAAPFDVRKNSSIEFHYLVESSPIPLNPQEAEVLYFSLRQNRVSFDLRGTTRTRWRLGLLGSVKFWLHLNCQLQFPINGSSIHPHCSTRSK</sequence>
<keyword evidence="6" id="KW-1185">Reference proteome</keyword>
<proteinExistence type="predicted"/>
<comment type="subcellular location">
    <subcellularLocation>
        <location evidence="1">Membrane</location>
    </subcellularLocation>
</comment>
<evidence type="ECO:0000313" key="5">
    <source>
        <dbReference type="EMBL" id="CAK9180024.1"/>
    </source>
</evidence>
<organism evidence="5 6">
    <name type="scientific">Ilex paraguariensis</name>
    <name type="common">yerba mate</name>
    <dbReference type="NCBI Taxonomy" id="185542"/>
    <lineage>
        <taxon>Eukaryota</taxon>
        <taxon>Viridiplantae</taxon>
        <taxon>Streptophyta</taxon>
        <taxon>Embryophyta</taxon>
        <taxon>Tracheophyta</taxon>
        <taxon>Spermatophyta</taxon>
        <taxon>Magnoliopsida</taxon>
        <taxon>eudicotyledons</taxon>
        <taxon>Gunneridae</taxon>
        <taxon>Pentapetalae</taxon>
        <taxon>asterids</taxon>
        <taxon>campanulids</taxon>
        <taxon>Aquifoliales</taxon>
        <taxon>Aquifoliaceae</taxon>
        <taxon>Ilex</taxon>
    </lineage>
</organism>
<dbReference type="PANTHER" id="PTHR31234">
    <property type="entry name" value="LATE EMBRYOGENESIS ABUNDANT (LEA) HYDROXYPROLINE-RICH GLYCOPROTEIN FAMILY"/>
    <property type="match status" value="1"/>
</dbReference>
<evidence type="ECO:0000256" key="1">
    <source>
        <dbReference type="ARBA" id="ARBA00004370"/>
    </source>
</evidence>
<comment type="caution">
    <text evidence="5">The sequence shown here is derived from an EMBL/GenBank/DDBJ whole genome shotgun (WGS) entry which is preliminary data.</text>
</comment>
<feature type="transmembrane region" description="Helical" evidence="3">
    <location>
        <begin position="13"/>
        <end position="43"/>
    </location>
</feature>
<dbReference type="Proteomes" id="UP001642360">
    <property type="component" value="Unassembled WGS sequence"/>
</dbReference>
<dbReference type="EMBL" id="CAUOFW020004180">
    <property type="protein sequence ID" value="CAK9164326.1"/>
    <property type="molecule type" value="Genomic_DNA"/>
</dbReference>
<dbReference type="InterPro" id="IPR044839">
    <property type="entry name" value="NDR1-like"/>
</dbReference>
<evidence type="ECO:0000256" key="3">
    <source>
        <dbReference type="SAM" id="Phobius"/>
    </source>
</evidence>
<evidence type="ECO:0000313" key="6">
    <source>
        <dbReference type="Proteomes" id="UP001642360"/>
    </source>
</evidence>
<gene>
    <name evidence="4" type="ORF">ILEXP_LOCUS33434</name>
    <name evidence="5" type="ORF">ILEXP_LOCUS49978</name>
</gene>
<evidence type="ECO:0008006" key="7">
    <source>
        <dbReference type="Google" id="ProtNLM"/>
    </source>
</evidence>
<dbReference type="PANTHER" id="PTHR31234:SF66">
    <property type="entry name" value="LATE EMBRYOGENESIS ABUNDANT PROTEIN"/>
    <property type="match status" value="1"/>
</dbReference>
<dbReference type="AlphaFoldDB" id="A0ABC8UG83"/>
<keyword evidence="3" id="KW-1133">Transmembrane helix</keyword>
<reference evidence="5 6" key="1">
    <citation type="submission" date="2024-02" db="EMBL/GenBank/DDBJ databases">
        <authorList>
            <person name="Vignale AGUSTIN F."/>
            <person name="Sosa J E."/>
            <person name="Modenutti C."/>
        </authorList>
    </citation>
    <scope>NUCLEOTIDE SEQUENCE [LARGE SCALE GENOMIC DNA]</scope>
</reference>